<feature type="region of interest" description="Disordered" evidence="4">
    <location>
        <begin position="1"/>
        <end position="27"/>
    </location>
</feature>
<feature type="transmembrane region" description="Helical" evidence="5">
    <location>
        <begin position="33"/>
        <end position="52"/>
    </location>
</feature>
<dbReference type="InterPro" id="IPR050465">
    <property type="entry name" value="UPF0194_transport"/>
</dbReference>
<feature type="region of interest" description="Disordered" evidence="4">
    <location>
        <begin position="108"/>
        <end position="128"/>
    </location>
</feature>
<evidence type="ECO:0000256" key="3">
    <source>
        <dbReference type="SAM" id="Coils"/>
    </source>
</evidence>
<dbReference type="EMBL" id="CP000473">
    <property type="protein sequence ID" value="ABJ87411.1"/>
    <property type="molecule type" value="Genomic_DNA"/>
</dbReference>
<proteinExistence type="predicted"/>
<dbReference type="Gene3D" id="2.40.30.170">
    <property type="match status" value="1"/>
</dbReference>
<accession>Q01SF9</accession>
<keyword evidence="5" id="KW-0472">Membrane</keyword>
<dbReference type="PANTHER" id="PTHR32347">
    <property type="entry name" value="EFFLUX SYSTEM COMPONENT YKNX-RELATED"/>
    <property type="match status" value="1"/>
</dbReference>
<gene>
    <name evidence="6" type="ordered locus">Acid_6487</name>
</gene>
<feature type="compositionally biased region" description="Gly residues" evidence="4">
    <location>
        <begin position="110"/>
        <end position="128"/>
    </location>
</feature>
<dbReference type="KEGG" id="sus:Acid_6487"/>
<dbReference type="InParanoid" id="Q01SF9"/>
<evidence type="ECO:0000256" key="4">
    <source>
        <dbReference type="SAM" id="MobiDB-lite"/>
    </source>
</evidence>
<comment type="subcellular location">
    <subcellularLocation>
        <location evidence="1">Cell envelope</location>
    </subcellularLocation>
</comment>
<sequence>MQPTPSKAPVPAPPQPGPTVVPPKTEPERKRTGMWIALVLVLVVGAGAAYYFKTQNDAKVANKGSVISVSTMVVGLGDIHSTVRVNGTVNAQNFAALMAPRILGSRSGLNRGGDGGGGGGNPGGGGGGGGPMGDFSLVLMKLANPGVRVKTGDVVAEFDPQNQLQRLDDYKDTAIQQENMVKKMMANLAAVKEAHNQQVRSAKADWDKAVLDLKTAEVRSAIDAEKYKLTVEEDEANYKQLLAEAALVEESQRAQIRSSELNRDQSKIEMARAEANVKKMSVKAPMDGIVVMQSIVRNGEFGQIREGDQVAAGQPFVQIVDPSSMVLNATVNQVDAEKLRLGMKATIHMDAYPDIELPGTLVGIGAMAKASTFRARFVGEIPVRIKLEKTDPRVIPDLTGSAEIVLGSERNTMVAPLSAVFAEDGGSYVFVQGSEGWIKKKVELGLPNFTTVAIKSGVQKGDVIALQRPM</sequence>
<reference evidence="6" key="1">
    <citation type="submission" date="2006-10" db="EMBL/GenBank/DDBJ databases">
        <title>Complete sequence of Solibacter usitatus Ellin6076.</title>
        <authorList>
            <consortium name="US DOE Joint Genome Institute"/>
            <person name="Copeland A."/>
            <person name="Lucas S."/>
            <person name="Lapidus A."/>
            <person name="Barry K."/>
            <person name="Detter J.C."/>
            <person name="Glavina del Rio T."/>
            <person name="Hammon N."/>
            <person name="Israni S."/>
            <person name="Dalin E."/>
            <person name="Tice H."/>
            <person name="Pitluck S."/>
            <person name="Thompson L.S."/>
            <person name="Brettin T."/>
            <person name="Bruce D."/>
            <person name="Han C."/>
            <person name="Tapia R."/>
            <person name="Gilna P."/>
            <person name="Schmutz J."/>
            <person name="Larimer F."/>
            <person name="Land M."/>
            <person name="Hauser L."/>
            <person name="Kyrpides N."/>
            <person name="Mikhailova N."/>
            <person name="Janssen P.H."/>
            <person name="Kuske C.R."/>
            <person name="Richardson P."/>
        </authorList>
    </citation>
    <scope>NUCLEOTIDE SEQUENCE</scope>
    <source>
        <strain evidence="6">Ellin6076</strain>
    </source>
</reference>
<keyword evidence="5" id="KW-1133">Transmembrane helix</keyword>
<evidence type="ECO:0000256" key="2">
    <source>
        <dbReference type="ARBA" id="ARBA00023054"/>
    </source>
</evidence>
<feature type="coiled-coil region" evidence="3">
    <location>
        <begin position="185"/>
        <end position="283"/>
    </location>
</feature>
<dbReference type="eggNOG" id="COG1566">
    <property type="taxonomic scope" value="Bacteria"/>
</dbReference>
<keyword evidence="5" id="KW-0812">Transmembrane</keyword>
<dbReference type="STRING" id="234267.Acid_6487"/>
<organism evidence="6">
    <name type="scientific">Solibacter usitatus (strain Ellin6076)</name>
    <dbReference type="NCBI Taxonomy" id="234267"/>
    <lineage>
        <taxon>Bacteria</taxon>
        <taxon>Pseudomonadati</taxon>
        <taxon>Acidobacteriota</taxon>
        <taxon>Terriglobia</taxon>
        <taxon>Bryobacterales</taxon>
        <taxon>Solibacteraceae</taxon>
        <taxon>Candidatus Solibacter</taxon>
    </lineage>
</organism>
<dbReference type="GO" id="GO:0030313">
    <property type="term" value="C:cell envelope"/>
    <property type="evidence" value="ECO:0007669"/>
    <property type="project" value="UniProtKB-SubCell"/>
</dbReference>
<feature type="compositionally biased region" description="Pro residues" evidence="4">
    <location>
        <begin position="1"/>
        <end position="21"/>
    </location>
</feature>
<dbReference type="Gene3D" id="2.40.420.20">
    <property type="match status" value="1"/>
</dbReference>
<dbReference type="PANTHER" id="PTHR32347:SF23">
    <property type="entry name" value="BLL5650 PROTEIN"/>
    <property type="match status" value="1"/>
</dbReference>
<keyword evidence="2 3" id="KW-0175">Coiled coil</keyword>
<dbReference type="HOGENOM" id="CLU_620967_0_0_0"/>
<protein>
    <submittedName>
        <fullName evidence="6">Multidrug resistance efflux pump-like protein</fullName>
    </submittedName>
</protein>
<dbReference type="AlphaFoldDB" id="Q01SF9"/>
<evidence type="ECO:0000313" key="6">
    <source>
        <dbReference type="EMBL" id="ABJ87411.1"/>
    </source>
</evidence>
<dbReference type="SUPFAM" id="SSF111369">
    <property type="entry name" value="HlyD-like secretion proteins"/>
    <property type="match status" value="1"/>
</dbReference>
<evidence type="ECO:0000256" key="1">
    <source>
        <dbReference type="ARBA" id="ARBA00004196"/>
    </source>
</evidence>
<evidence type="ECO:0000256" key="5">
    <source>
        <dbReference type="SAM" id="Phobius"/>
    </source>
</evidence>
<dbReference type="OrthoDB" id="9809068at2"/>
<name>Q01SF9_SOLUE</name>